<dbReference type="OrthoDB" id="9810200at2"/>
<dbReference type="AlphaFoldDB" id="A0A4D7JR51"/>
<keyword evidence="1" id="KW-0812">Transmembrane</keyword>
<proteinExistence type="predicted"/>
<sequence>MQFLYPAVLWFLFALSIPVIIHLFSFRRAKRLKFSSLKNLKLVKNHSDTKNNLKKILILISRILFLLLLVICFAGPYIPSETDKKKGESVVIFVDNSPSMTVESEDGIPLIDKAVGIGNEIVQKYDPNTEFYIVTSDHPFNRYNNLGKEAALEFLSSIQVAAKSEKISSLVDSFGDPEIGESDIYLISDFQNQFLIHKWRLIIRILFSYPCNMVQLPIFLLIVYILPNLFRALLMRLR</sequence>
<keyword evidence="1" id="KW-1133">Transmembrane helix</keyword>
<keyword evidence="4" id="KW-1185">Reference proteome</keyword>
<feature type="domain" description="Aerotolerance regulator N-terminal" evidence="2">
    <location>
        <begin position="1"/>
        <end position="76"/>
    </location>
</feature>
<dbReference type="InterPro" id="IPR024163">
    <property type="entry name" value="Aerotolerance_reg_N"/>
</dbReference>
<organism evidence="3 4">
    <name type="scientific">Mangrovivirga cuniculi</name>
    <dbReference type="NCBI Taxonomy" id="2715131"/>
    <lineage>
        <taxon>Bacteria</taxon>
        <taxon>Pseudomonadati</taxon>
        <taxon>Bacteroidota</taxon>
        <taxon>Cytophagia</taxon>
        <taxon>Cytophagales</taxon>
        <taxon>Mangrovivirgaceae</taxon>
        <taxon>Mangrovivirga</taxon>
    </lineage>
</organism>
<keyword evidence="1" id="KW-0472">Membrane</keyword>
<reference evidence="3 4" key="1">
    <citation type="submission" date="2018-04" db="EMBL/GenBank/DDBJ databases">
        <title>Complete genome uncultured novel isolate.</title>
        <authorList>
            <person name="Merlino G."/>
        </authorList>
    </citation>
    <scope>NUCLEOTIDE SEQUENCE [LARGE SCALE GENOMIC DNA]</scope>
    <source>
        <strain evidence="4">R1DC9</strain>
    </source>
</reference>
<evidence type="ECO:0000256" key="1">
    <source>
        <dbReference type="SAM" id="Phobius"/>
    </source>
</evidence>
<evidence type="ECO:0000259" key="2">
    <source>
        <dbReference type="Pfam" id="PF07584"/>
    </source>
</evidence>
<evidence type="ECO:0000313" key="3">
    <source>
        <dbReference type="EMBL" id="QCK14136.1"/>
    </source>
</evidence>
<feature type="transmembrane region" description="Helical" evidence="1">
    <location>
        <begin position="56"/>
        <end position="78"/>
    </location>
</feature>
<dbReference type="NCBIfam" id="TIGR02226">
    <property type="entry name" value="two_anch"/>
    <property type="match status" value="1"/>
</dbReference>
<dbReference type="PANTHER" id="PTHR37464">
    <property type="entry name" value="BLL2463 PROTEIN"/>
    <property type="match status" value="1"/>
</dbReference>
<dbReference type="EMBL" id="CP028923">
    <property type="protein sequence ID" value="QCK14136.1"/>
    <property type="molecule type" value="Genomic_DNA"/>
</dbReference>
<feature type="transmembrane region" description="Helical" evidence="1">
    <location>
        <begin position="214"/>
        <end position="234"/>
    </location>
</feature>
<name>A0A4D7JR51_9BACT</name>
<dbReference type="KEGG" id="fpf:DCC35_04945"/>
<dbReference type="Pfam" id="PF07584">
    <property type="entry name" value="BatA"/>
    <property type="match status" value="1"/>
</dbReference>
<dbReference type="PANTHER" id="PTHR37464:SF1">
    <property type="entry name" value="BLL2463 PROTEIN"/>
    <property type="match status" value="1"/>
</dbReference>
<dbReference type="InterPro" id="IPR011933">
    <property type="entry name" value="Double_TM_dom"/>
</dbReference>
<feature type="transmembrane region" description="Helical" evidence="1">
    <location>
        <begin position="6"/>
        <end position="26"/>
    </location>
</feature>
<evidence type="ECO:0000313" key="4">
    <source>
        <dbReference type="Proteomes" id="UP000298616"/>
    </source>
</evidence>
<dbReference type="Proteomes" id="UP000298616">
    <property type="component" value="Chromosome"/>
</dbReference>
<dbReference type="RefSeq" id="WP_137089729.1">
    <property type="nucleotide sequence ID" value="NZ_CP028923.1"/>
</dbReference>
<gene>
    <name evidence="3" type="ORF">DCC35_04945</name>
</gene>
<protein>
    <recommendedName>
        <fullName evidence="2">Aerotolerance regulator N-terminal domain-containing protein</fullName>
    </recommendedName>
</protein>
<accession>A0A4D7JR51</accession>